<dbReference type="EMBL" id="LNIX01000018">
    <property type="protein sequence ID" value="OXA45416.1"/>
    <property type="molecule type" value="Genomic_DNA"/>
</dbReference>
<keyword evidence="8" id="KW-0539">Nucleus</keyword>
<dbReference type="GO" id="GO:0002682">
    <property type="term" value="P:regulation of immune system process"/>
    <property type="evidence" value="ECO:0007669"/>
    <property type="project" value="TreeGrafter"/>
</dbReference>
<dbReference type="SMART" id="SM00355">
    <property type="entry name" value="ZnF_C2H2"/>
    <property type="match status" value="8"/>
</dbReference>
<feature type="domain" description="C2H2-type" evidence="10">
    <location>
        <begin position="176"/>
        <end position="204"/>
    </location>
</feature>
<proteinExistence type="predicted"/>
<evidence type="ECO:0000256" key="3">
    <source>
        <dbReference type="ARBA" id="ARBA00022737"/>
    </source>
</evidence>
<keyword evidence="5" id="KW-0862">Zinc</keyword>
<dbReference type="GO" id="GO:0005654">
    <property type="term" value="C:nucleoplasm"/>
    <property type="evidence" value="ECO:0007669"/>
    <property type="project" value="TreeGrafter"/>
</dbReference>
<dbReference type="STRING" id="158441.A0A226DMG5"/>
<dbReference type="PANTHER" id="PTHR24399:SF23">
    <property type="entry name" value="C2H2-TYPE DOMAIN-CONTAINING PROTEIN"/>
    <property type="match status" value="1"/>
</dbReference>
<dbReference type="InterPro" id="IPR036236">
    <property type="entry name" value="Znf_C2H2_sf"/>
</dbReference>
<organism evidence="11 12">
    <name type="scientific">Folsomia candida</name>
    <name type="common">Springtail</name>
    <dbReference type="NCBI Taxonomy" id="158441"/>
    <lineage>
        <taxon>Eukaryota</taxon>
        <taxon>Metazoa</taxon>
        <taxon>Ecdysozoa</taxon>
        <taxon>Arthropoda</taxon>
        <taxon>Hexapoda</taxon>
        <taxon>Collembola</taxon>
        <taxon>Entomobryomorpha</taxon>
        <taxon>Isotomoidea</taxon>
        <taxon>Isotomidae</taxon>
        <taxon>Proisotominae</taxon>
        <taxon>Folsomia</taxon>
    </lineage>
</organism>
<dbReference type="GO" id="GO:0000978">
    <property type="term" value="F:RNA polymerase II cis-regulatory region sequence-specific DNA binding"/>
    <property type="evidence" value="ECO:0007669"/>
    <property type="project" value="TreeGrafter"/>
</dbReference>
<keyword evidence="7" id="KW-0804">Transcription</keyword>
<keyword evidence="2" id="KW-0479">Metal-binding</keyword>
<feature type="domain" description="C2H2-type" evidence="10">
    <location>
        <begin position="145"/>
        <end position="172"/>
    </location>
</feature>
<keyword evidence="4 9" id="KW-0863">Zinc-finger</keyword>
<dbReference type="OrthoDB" id="6077919at2759"/>
<dbReference type="GO" id="GO:0008270">
    <property type="term" value="F:zinc ion binding"/>
    <property type="evidence" value="ECO:0007669"/>
    <property type="project" value="UniProtKB-KW"/>
</dbReference>
<dbReference type="Gene3D" id="3.30.160.60">
    <property type="entry name" value="Classic Zinc Finger"/>
    <property type="match status" value="4"/>
</dbReference>
<dbReference type="FunFam" id="3.30.160.60:FF:000446">
    <property type="entry name" value="Zinc finger protein"/>
    <property type="match status" value="1"/>
</dbReference>
<evidence type="ECO:0000256" key="9">
    <source>
        <dbReference type="PROSITE-ProRule" id="PRU00042"/>
    </source>
</evidence>
<dbReference type="PROSITE" id="PS00028">
    <property type="entry name" value="ZINC_FINGER_C2H2_1"/>
    <property type="match status" value="5"/>
</dbReference>
<dbReference type="SUPFAM" id="SSF57667">
    <property type="entry name" value="beta-beta-alpha zinc fingers"/>
    <property type="match status" value="3"/>
</dbReference>
<protein>
    <submittedName>
        <fullName evidence="11">PR domain zinc finger protein 5</fullName>
    </submittedName>
</protein>
<comment type="subcellular location">
    <subcellularLocation>
        <location evidence="1">Nucleus</location>
    </subcellularLocation>
</comment>
<dbReference type="GO" id="GO:0001817">
    <property type="term" value="P:regulation of cytokine production"/>
    <property type="evidence" value="ECO:0007669"/>
    <property type="project" value="TreeGrafter"/>
</dbReference>
<evidence type="ECO:0000313" key="11">
    <source>
        <dbReference type="EMBL" id="OXA45416.1"/>
    </source>
</evidence>
<evidence type="ECO:0000256" key="8">
    <source>
        <dbReference type="ARBA" id="ARBA00023242"/>
    </source>
</evidence>
<keyword evidence="3" id="KW-0677">Repeat</keyword>
<dbReference type="OMA" id="RIHCHEK"/>
<dbReference type="Proteomes" id="UP000198287">
    <property type="component" value="Unassembled WGS sequence"/>
</dbReference>
<evidence type="ECO:0000256" key="6">
    <source>
        <dbReference type="ARBA" id="ARBA00023015"/>
    </source>
</evidence>
<gene>
    <name evidence="11" type="ORF">Fcan01_19872</name>
</gene>
<keyword evidence="12" id="KW-1185">Reference proteome</keyword>
<evidence type="ECO:0000256" key="1">
    <source>
        <dbReference type="ARBA" id="ARBA00004123"/>
    </source>
</evidence>
<feature type="domain" description="C2H2-type" evidence="10">
    <location>
        <begin position="9"/>
        <end position="36"/>
    </location>
</feature>
<feature type="domain" description="C2H2-type" evidence="10">
    <location>
        <begin position="37"/>
        <end position="65"/>
    </location>
</feature>
<evidence type="ECO:0000256" key="2">
    <source>
        <dbReference type="ARBA" id="ARBA00022723"/>
    </source>
</evidence>
<dbReference type="PROSITE" id="PS50157">
    <property type="entry name" value="ZINC_FINGER_C2H2_2"/>
    <property type="match status" value="6"/>
</dbReference>
<evidence type="ECO:0000256" key="5">
    <source>
        <dbReference type="ARBA" id="ARBA00022833"/>
    </source>
</evidence>
<dbReference type="FunFam" id="3.30.160.60:FF:002460">
    <property type="entry name" value="Zgc:174574"/>
    <property type="match status" value="1"/>
</dbReference>
<keyword evidence="6" id="KW-0805">Transcription regulation</keyword>
<dbReference type="InterPro" id="IPR013087">
    <property type="entry name" value="Znf_C2H2_type"/>
</dbReference>
<reference evidence="11 12" key="1">
    <citation type="submission" date="2015-12" db="EMBL/GenBank/DDBJ databases">
        <title>The genome of Folsomia candida.</title>
        <authorList>
            <person name="Faddeeva A."/>
            <person name="Derks M.F."/>
            <person name="Anvar Y."/>
            <person name="Smit S."/>
            <person name="Van Straalen N."/>
            <person name="Roelofs D."/>
        </authorList>
    </citation>
    <scope>NUCLEOTIDE SEQUENCE [LARGE SCALE GENOMIC DNA]</scope>
    <source>
        <strain evidence="11 12">VU population</strain>
        <tissue evidence="11">Whole body</tissue>
    </source>
</reference>
<feature type="domain" description="C2H2-type" evidence="10">
    <location>
        <begin position="117"/>
        <end position="144"/>
    </location>
</feature>
<evidence type="ECO:0000313" key="12">
    <source>
        <dbReference type="Proteomes" id="UP000198287"/>
    </source>
</evidence>
<evidence type="ECO:0000256" key="4">
    <source>
        <dbReference type="ARBA" id="ARBA00022771"/>
    </source>
</evidence>
<sequence>MDLTPRTKFECPTCYKTFKLKRQLAWHLVTHAPDAQVKCKVCGKISKNPVALSRHMKNLHTNWKRPSCDICQIVFSTLPVYGDTPKPSTLLMNDPVCHKQNVSRHVRAEHAENPVRFRCTLCGKEFKMKIELESHVPTHTTEKPYNCATCGRSFALRRTMKSHEQTHLEKSARDIFQCHVCPGTFLKKGGLQAHVQVVHENRRNYPCTICDKRFSSSSELKRHVEARHVTNKELVHSCDKCEYRSYSKVNLTHPVRRHNPANWRKCYFCNKFITLQNLVKHYSRIHCHEK</sequence>
<comment type="caution">
    <text evidence="11">The sequence shown here is derived from an EMBL/GenBank/DDBJ whole genome shotgun (WGS) entry which is preliminary data.</text>
</comment>
<evidence type="ECO:0000259" key="10">
    <source>
        <dbReference type="PROSITE" id="PS50157"/>
    </source>
</evidence>
<dbReference type="Pfam" id="PF00096">
    <property type="entry name" value="zf-C2H2"/>
    <property type="match status" value="5"/>
</dbReference>
<dbReference type="AlphaFoldDB" id="A0A226DMG5"/>
<dbReference type="PANTHER" id="PTHR24399">
    <property type="entry name" value="ZINC FINGER AND BTB DOMAIN-CONTAINING"/>
    <property type="match status" value="1"/>
</dbReference>
<evidence type="ECO:0000256" key="7">
    <source>
        <dbReference type="ARBA" id="ARBA00023163"/>
    </source>
</evidence>
<feature type="domain" description="C2H2-type" evidence="10">
    <location>
        <begin position="205"/>
        <end position="233"/>
    </location>
</feature>
<accession>A0A226DMG5</accession>
<dbReference type="GO" id="GO:0001227">
    <property type="term" value="F:DNA-binding transcription repressor activity, RNA polymerase II-specific"/>
    <property type="evidence" value="ECO:0007669"/>
    <property type="project" value="TreeGrafter"/>
</dbReference>
<name>A0A226DMG5_FOLCA</name>